<dbReference type="EMBL" id="AP015042">
    <property type="protein sequence ID" value="BAT97677.1"/>
    <property type="molecule type" value="Genomic_DNA"/>
</dbReference>
<proteinExistence type="predicted"/>
<feature type="non-terminal residue" evidence="1">
    <location>
        <position position="76"/>
    </location>
</feature>
<sequence>MTAFINQDYRQVLKNLDVHSCFSSPQLSVQYVASKFRQTHGFQCCNLLLCLFFMEIDVMELESKTNQLLKNWTAMK</sequence>
<gene>
    <name evidence="1" type="primary">Vigan.09G119200</name>
    <name evidence="1" type="ORF">VIGAN_09119200</name>
</gene>
<dbReference type="Proteomes" id="UP000291084">
    <property type="component" value="Chromosome 9"/>
</dbReference>
<organism evidence="1 2">
    <name type="scientific">Vigna angularis var. angularis</name>
    <dbReference type="NCBI Taxonomy" id="157739"/>
    <lineage>
        <taxon>Eukaryota</taxon>
        <taxon>Viridiplantae</taxon>
        <taxon>Streptophyta</taxon>
        <taxon>Embryophyta</taxon>
        <taxon>Tracheophyta</taxon>
        <taxon>Spermatophyta</taxon>
        <taxon>Magnoliopsida</taxon>
        <taxon>eudicotyledons</taxon>
        <taxon>Gunneridae</taxon>
        <taxon>Pentapetalae</taxon>
        <taxon>rosids</taxon>
        <taxon>fabids</taxon>
        <taxon>Fabales</taxon>
        <taxon>Fabaceae</taxon>
        <taxon>Papilionoideae</taxon>
        <taxon>50 kb inversion clade</taxon>
        <taxon>NPAAA clade</taxon>
        <taxon>indigoferoid/millettioid clade</taxon>
        <taxon>Phaseoleae</taxon>
        <taxon>Vigna</taxon>
    </lineage>
</organism>
<keyword evidence="2" id="KW-1185">Reference proteome</keyword>
<evidence type="ECO:0000313" key="2">
    <source>
        <dbReference type="Proteomes" id="UP000291084"/>
    </source>
</evidence>
<protein>
    <submittedName>
        <fullName evidence="1">Uncharacterized protein</fullName>
    </submittedName>
</protein>
<name>A0A0S3SXT9_PHAAN</name>
<evidence type="ECO:0000313" key="1">
    <source>
        <dbReference type="EMBL" id="BAT97677.1"/>
    </source>
</evidence>
<dbReference type="AlphaFoldDB" id="A0A0S3SXT9"/>
<reference evidence="1 2" key="1">
    <citation type="journal article" date="2015" name="Sci. Rep.">
        <title>The power of single molecule real-time sequencing technology in the de novo assembly of a eukaryotic genome.</title>
        <authorList>
            <person name="Sakai H."/>
            <person name="Naito K."/>
            <person name="Ogiso-Tanaka E."/>
            <person name="Takahashi Y."/>
            <person name="Iseki K."/>
            <person name="Muto C."/>
            <person name="Satou K."/>
            <person name="Teruya K."/>
            <person name="Shiroma A."/>
            <person name="Shimoji M."/>
            <person name="Hirano T."/>
            <person name="Itoh T."/>
            <person name="Kaga A."/>
            <person name="Tomooka N."/>
        </authorList>
    </citation>
    <scope>NUCLEOTIDE SEQUENCE [LARGE SCALE GENOMIC DNA]</scope>
    <source>
        <strain evidence="2">cv. Shumari</strain>
    </source>
</reference>
<accession>A0A0S3SXT9</accession>